<keyword evidence="1 4" id="KW-0963">Cytoplasm</keyword>
<dbReference type="PIRSF" id="PIRSF001213">
    <property type="entry name" value="Psome_endopept_beta"/>
    <property type="match status" value="1"/>
</dbReference>
<dbReference type="InterPro" id="IPR001353">
    <property type="entry name" value="Proteasome_sua/b"/>
</dbReference>
<evidence type="ECO:0000313" key="5">
    <source>
        <dbReference type="EMBL" id="KAJ8036168.1"/>
    </source>
</evidence>
<dbReference type="CDD" id="cd03760">
    <property type="entry name" value="proteasome_beta_type_4"/>
    <property type="match status" value="1"/>
</dbReference>
<evidence type="ECO:0000256" key="2">
    <source>
        <dbReference type="ARBA" id="ARBA00022942"/>
    </source>
</evidence>
<gene>
    <name evidence="5" type="ORF">HOLleu_20055</name>
</gene>
<dbReference type="InterPro" id="IPR023333">
    <property type="entry name" value="Proteasome_suB-type"/>
</dbReference>
<dbReference type="InterPro" id="IPR016050">
    <property type="entry name" value="Proteasome_bsu_CS"/>
</dbReference>
<dbReference type="AlphaFoldDB" id="A0A9Q1BZA8"/>
<comment type="caution">
    <text evidence="5">The sequence shown here is derived from an EMBL/GenBank/DDBJ whole genome shotgun (WGS) entry which is preliminary data.</text>
</comment>
<protein>
    <recommendedName>
        <fullName evidence="4">Proteasome subunit beta</fullName>
    </recommendedName>
</protein>
<evidence type="ECO:0000313" key="6">
    <source>
        <dbReference type="Proteomes" id="UP001152320"/>
    </source>
</evidence>
<reference evidence="5" key="1">
    <citation type="submission" date="2021-10" db="EMBL/GenBank/DDBJ databases">
        <title>Tropical sea cucumber genome reveals ecological adaptation and Cuvierian tubules defense mechanism.</title>
        <authorList>
            <person name="Chen T."/>
        </authorList>
    </citation>
    <scope>NUCLEOTIDE SEQUENCE</scope>
    <source>
        <strain evidence="5">Nanhai2018</strain>
        <tissue evidence="5">Muscle</tissue>
    </source>
</reference>
<evidence type="ECO:0000256" key="4">
    <source>
        <dbReference type="PIRNR" id="PIRNR001213"/>
    </source>
</evidence>
<comment type="subcellular location">
    <subcellularLocation>
        <location evidence="4">Cytoplasm</location>
    </subcellularLocation>
    <subcellularLocation>
        <location evidence="4">Nucleus</location>
    </subcellularLocation>
</comment>
<keyword evidence="3 4" id="KW-0539">Nucleus</keyword>
<dbReference type="PANTHER" id="PTHR32194:SF6">
    <property type="entry name" value="PROTEASOME SUBUNIT BETA"/>
    <property type="match status" value="1"/>
</dbReference>
<dbReference type="FunFam" id="3.60.20.10:FF:000014">
    <property type="entry name" value="Proteasome subunit beta type-7"/>
    <property type="match status" value="1"/>
</dbReference>
<dbReference type="OrthoDB" id="7854943at2759"/>
<dbReference type="GO" id="GO:0019774">
    <property type="term" value="C:proteasome core complex, beta-subunit complex"/>
    <property type="evidence" value="ECO:0007669"/>
    <property type="project" value="UniProtKB-UniRule"/>
</dbReference>
<organism evidence="5 6">
    <name type="scientific">Holothuria leucospilota</name>
    <name type="common">Black long sea cucumber</name>
    <name type="synonym">Mertensiothuria leucospilota</name>
    <dbReference type="NCBI Taxonomy" id="206669"/>
    <lineage>
        <taxon>Eukaryota</taxon>
        <taxon>Metazoa</taxon>
        <taxon>Echinodermata</taxon>
        <taxon>Eleutherozoa</taxon>
        <taxon>Echinozoa</taxon>
        <taxon>Holothuroidea</taxon>
        <taxon>Aspidochirotacea</taxon>
        <taxon>Aspidochirotida</taxon>
        <taxon>Holothuriidae</taxon>
        <taxon>Holothuria</taxon>
    </lineage>
</organism>
<dbReference type="EMBL" id="JAIZAY010000009">
    <property type="protein sequence ID" value="KAJ8036168.1"/>
    <property type="molecule type" value="Genomic_DNA"/>
</dbReference>
<sequence length="259" mass="28684">MAAAPIPGISTKIWSYGPTPGCFYDPPGCNTTHQQDPVKRTLYPSVTGTSVLGVKFQDGVVLAADMLGSYGSLARFRNISRVKAVNSSTAMAFAGDYADYQFLNDVLEQKIIDDECLDDGHGYTPKSLFSWLTRVMYNRRSKFNPLWNVVAVGGFYKGESFLGYVDKIGSAYESPTVANGFGAYIALPIMRDAVEKNPNMTEADAKALIDRCMRVLFYRDARSFNKYEVVVITKDGVRIEPPVSSNTNWDLAHMVEGYE</sequence>
<dbReference type="GO" id="GO:0005737">
    <property type="term" value="C:cytoplasm"/>
    <property type="evidence" value="ECO:0007669"/>
    <property type="project" value="UniProtKB-SubCell"/>
</dbReference>
<dbReference type="PROSITE" id="PS51476">
    <property type="entry name" value="PROTEASOME_BETA_2"/>
    <property type="match status" value="1"/>
</dbReference>
<dbReference type="InterPro" id="IPR029055">
    <property type="entry name" value="Ntn_hydrolases_N"/>
</dbReference>
<dbReference type="GO" id="GO:0005634">
    <property type="term" value="C:nucleus"/>
    <property type="evidence" value="ECO:0007669"/>
    <property type="project" value="UniProtKB-SubCell"/>
</dbReference>
<name>A0A9Q1BZA8_HOLLE</name>
<comment type="similarity">
    <text evidence="4">Belongs to the peptidase T1B family.</text>
</comment>
<dbReference type="SUPFAM" id="SSF56235">
    <property type="entry name" value="N-terminal nucleophile aminohydrolases (Ntn hydrolases)"/>
    <property type="match status" value="1"/>
</dbReference>
<dbReference type="PROSITE" id="PS00854">
    <property type="entry name" value="PROTEASOME_BETA_1"/>
    <property type="match status" value="1"/>
</dbReference>
<dbReference type="Proteomes" id="UP001152320">
    <property type="component" value="Chromosome 9"/>
</dbReference>
<evidence type="ECO:0000256" key="1">
    <source>
        <dbReference type="ARBA" id="ARBA00022490"/>
    </source>
</evidence>
<dbReference type="GO" id="GO:0051603">
    <property type="term" value="P:proteolysis involved in protein catabolic process"/>
    <property type="evidence" value="ECO:0007669"/>
    <property type="project" value="InterPro"/>
</dbReference>
<dbReference type="PANTHER" id="PTHR32194">
    <property type="entry name" value="METALLOPROTEASE TLDD"/>
    <property type="match status" value="1"/>
</dbReference>
<accession>A0A9Q1BZA8</accession>
<dbReference type="InterPro" id="IPR016295">
    <property type="entry name" value="Proteasome_beta4"/>
</dbReference>
<dbReference type="Gene3D" id="3.60.20.10">
    <property type="entry name" value="Glutamine Phosphoribosylpyrophosphate, subunit 1, domain 1"/>
    <property type="match status" value="1"/>
</dbReference>
<dbReference type="Pfam" id="PF00227">
    <property type="entry name" value="Proteasome"/>
    <property type="match status" value="1"/>
</dbReference>
<keyword evidence="2 4" id="KW-0647">Proteasome</keyword>
<evidence type="ECO:0000256" key="3">
    <source>
        <dbReference type="ARBA" id="ARBA00023242"/>
    </source>
</evidence>
<keyword evidence="6" id="KW-1185">Reference proteome</keyword>
<comment type="function">
    <text evidence="4">Non-catalytic component of the proteasome.</text>
</comment>
<proteinExistence type="inferred from homology"/>